<feature type="transmembrane region" description="Helical" evidence="1">
    <location>
        <begin position="147"/>
        <end position="170"/>
    </location>
</feature>
<keyword evidence="1" id="KW-0812">Transmembrane</keyword>
<evidence type="ECO:0000256" key="1">
    <source>
        <dbReference type="SAM" id="Phobius"/>
    </source>
</evidence>
<dbReference type="RefSeq" id="WP_098459558.1">
    <property type="nucleotide sequence ID" value="NZ_PDJC01000001.1"/>
</dbReference>
<evidence type="ECO:0000313" key="3">
    <source>
        <dbReference type="Proteomes" id="UP000226079"/>
    </source>
</evidence>
<reference evidence="2 3" key="1">
    <citation type="submission" date="2017-10" db="EMBL/GenBank/DDBJ databases">
        <title>Sequencing the genomes of 1000 actinobacteria strains.</title>
        <authorList>
            <person name="Klenk H.-P."/>
        </authorList>
    </citation>
    <scope>NUCLEOTIDE SEQUENCE [LARGE SCALE GENOMIC DNA]</scope>
    <source>
        <strain evidence="2 3">DSM 15597</strain>
    </source>
</reference>
<sequence>MTDVGLVGAFLGGVLTLLSPCSVLLLPAFFSYAFTSLGAMASRTTLFYLGLITTLVPLGLLAGGFGALIAGHRDLLILVASVLVIVLGLVQLLGVPIPGLARAGQLAGTSGLAVYLLGTVYGVAGICAGPILGSVLALAAIGGSALYGGIVLLVFAAGMVLPLFLLALLWERIPGLQGLLRPRELKIGRWRNSWTAVIGGAVTVLLGILLLVTDGTLAAPGLLDANSQVNLEAQVLAGASRVPDLVAVAVAAVVLIGVWLIQRRRSQRAGAEK</sequence>
<dbReference type="EMBL" id="PDJC01000001">
    <property type="protein sequence ID" value="PFG15978.1"/>
    <property type="molecule type" value="Genomic_DNA"/>
</dbReference>
<dbReference type="InterPro" id="IPR051790">
    <property type="entry name" value="Cytochrome_c-biogenesis_DsbD"/>
</dbReference>
<feature type="transmembrane region" description="Helical" evidence="1">
    <location>
        <begin position="191"/>
        <end position="212"/>
    </location>
</feature>
<feature type="transmembrane region" description="Helical" evidence="1">
    <location>
        <begin position="46"/>
        <end position="69"/>
    </location>
</feature>
<name>A0A2A9CNR7_9ACTN</name>
<evidence type="ECO:0000313" key="2">
    <source>
        <dbReference type="EMBL" id="PFG15978.1"/>
    </source>
</evidence>
<organism evidence="2 3">
    <name type="scientific">Propionicimonas paludicola</name>
    <dbReference type="NCBI Taxonomy" id="185243"/>
    <lineage>
        <taxon>Bacteria</taxon>
        <taxon>Bacillati</taxon>
        <taxon>Actinomycetota</taxon>
        <taxon>Actinomycetes</taxon>
        <taxon>Propionibacteriales</taxon>
        <taxon>Nocardioidaceae</taxon>
        <taxon>Propionicimonas</taxon>
    </lineage>
</organism>
<dbReference type="OrthoDB" id="4332145at2"/>
<keyword evidence="1" id="KW-1133">Transmembrane helix</keyword>
<comment type="caution">
    <text evidence="2">The sequence shown here is derived from an EMBL/GenBank/DDBJ whole genome shotgun (WGS) entry which is preliminary data.</text>
</comment>
<protein>
    <submittedName>
        <fullName evidence="2">Cytochrome c biogenesis protein CcdA</fullName>
    </submittedName>
</protein>
<gene>
    <name evidence="2" type="ORF">ATK74_0501</name>
</gene>
<feature type="transmembrane region" description="Helical" evidence="1">
    <location>
        <begin position="75"/>
        <end position="100"/>
    </location>
</feature>
<keyword evidence="3" id="KW-1185">Reference proteome</keyword>
<keyword evidence="1" id="KW-0472">Membrane</keyword>
<feature type="transmembrane region" description="Helical" evidence="1">
    <location>
        <begin position="245"/>
        <end position="261"/>
    </location>
</feature>
<dbReference type="AlphaFoldDB" id="A0A2A9CNR7"/>
<feature type="transmembrane region" description="Helical" evidence="1">
    <location>
        <begin position="112"/>
        <end position="141"/>
    </location>
</feature>
<proteinExistence type="predicted"/>
<feature type="transmembrane region" description="Helical" evidence="1">
    <location>
        <begin position="6"/>
        <end position="34"/>
    </location>
</feature>
<dbReference type="Proteomes" id="UP000226079">
    <property type="component" value="Unassembled WGS sequence"/>
</dbReference>
<dbReference type="PANTHER" id="PTHR31272">
    <property type="entry name" value="CYTOCHROME C-TYPE BIOGENESIS PROTEIN HI_1454-RELATED"/>
    <property type="match status" value="1"/>
</dbReference>
<dbReference type="PANTHER" id="PTHR31272:SF4">
    <property type="entry name" value="CYTOCHROME C-TYPE BIOGENESIS PROTEIN HI_1454-RELATED"/>
    <property type="match status" value="1"/>
</dbReference>
<accession>A0A2A9CNR7</accession>